<reference evidence="9 10" key="1">
    <citation type="submission" date="2021-06" db="EMBL/GenBank/DDBJ databases">
        <title>Genome-based taxonomic framework of Microbacterium strains isolated from marine environment, the description of four new species and reclassification of four preexisting species.</title>
        <authorList>
            <person name="Lee S.D."/>
            <person name="Kim S.-M."/>
            <person name="Byeon Y.-S."/>
            <person name="Yang H.L."/>
            <person name="Kim I.S."/>
        </authorList>
    </citation>
    <scope>NUCLEOTIDE SEQUENCE [LARGE SCALE GENOMIC DNA]</scope>
    <source>
        <strain evidence="9 10">KSW4-10</strain>
    </source>
</reference>
<dbReference type="PANTHER" id="PTHR43161:SF9">
    <property type="entry name" value="SORBITOL DEHYDROGENASE"/>
    <property type="match status" value="1"/>
</dbReference>
<dbReference type="RefSeq" id="WP_261811653.1">
    <property type="nucleotide sequence ID" value="NZ_CP078078.1"/>
</dbReference>
<dbReference type="SUPFAM" id="SSF51735">
    <property type="entry name" value="NAD(P)-binding Rossmann-fold domains"/>
    <property type="match status" value="1"/>
</dbReference>
<evidence type="ECO:0000313" key="10">
    <source>
        <dbReference type="Proteomes" id="UP000830631"/>
    </source>
</evidence>
<keyword evidence="3 6" id="KW-0479">Metal-binding</keyword>
<proteinExistence type="inferred from homology"/>
<comment type="similarity">
    <text evidence="2 6">Belongs to the zinc-containing alcohol dehydrogenase family.</text>
</comment>
<keyword evidence="4 6" id="KW-0862">Zinc</keyword>
<evidence type="ECO:0000256" key="5">
    <source>
        <dbReference type="ARBA" id="ARBA00023002"/>
    </source>
</evidence>
<evidence type="ECO:0000256" key="2">
    <source>
        <dbReference type="ARBA" id="ARBA00008072"/>
    </source>
</evidence>
<keyword evidence="5" id="KW-0560">Oxidoreductase</keyword>
<organism evidence="9 10">
    <name type="scientific">Microbacterium aurugineum</name>
    <dbReference type="NCBI Taxonomy" id="2851642"/>
    <lineage>
        <taxon>Bacteria</taxon>
        <taxon>Bacillati</taxon>
        <taxon>Actinomycetota</taxon>
        <taxon>Actinomycetes</taxon>
        <taxon>Micrococcales</taxon>
        <taxon>Microbacteriaceae</taxon>
        <taxon>Microbacterium</taxon>
    </lineage>
</organism>
<evidence type="ECO:0000259" key="8">
    <source>
        <dbReference type="Pfam" id="PF08240"/>
    </source>
</evidence>
<dbReference type="PANTHER" id="PTHR43161">
    <property type="entry name" value="SORBITOL DEHYDROGENASE"/>
    <property type="match status" value="1"/>
</dbReference>
<evidence type="ECO:0000313" key="9">
    <source>
        <dbReference type="EMBL" id="UPL19042.1"/>
    </source>
</evidence>
<gene>
    <name evidence="9" type="ORF">KV397_15355</name>
</gene>
<protein>
    <submittedName>
        <fullName evidence="9">NAD(P)-dependent alcohol dehydrogenase</fullName>
    </submittedName>
</protein>
<dbReference type="PROSITE" id="PS00059">
    <property type="entry name" value="ADH_ZINC"/>
    <property type="match status" value="1"/>
</dbReference>
<evidence type="ECO:0000256" key="6">
    <source>
        <dbReference type="RuleBase" id="RU361277"/>
    </source>
</evidence>
<dbReference type="Pfam" id="PF08240">
    <property type="entry name" value="ADH_N"/>
    <property type="match status" value="1"/>
</dbReference>
<dbReference type="InterPro" id="IPR013154">
    <property type="entry name" value="ADH-like_N"/>
</dbReference>
<dbReference type="Proteomes" id="UP000830631">
    <property type="component" value="Chromosome"/>
</dbReference>
<sequence>MSVPSTMYASVLTGPKRVELESRPVPSPGAGGVLIKVTAVGVCGSDTHFFESGAVGDIVVRDHVVLGHETAGEIVAVGAGVDASRVGTRVAVEPQTPCRACRFCKRGAYHLCPSIRFFGAWPVDGSFAEFVIVDADFAHEIPSAMTDEQGALAEPVSVAIHAARRAGVTAGARVLITGAGPIGVLTAQVAKAFGAVEVVISDPIAKRRDFARARGADEVIDSAGDGLARFDQYFDIYIDASGSAQAIRAALPTIVRGGIAVLVGMGGNQLDVPVAMLQHREITLTGTFRYVNTWPTEIDLISRGIVDTSGIVTGRYGLDGVEDALMKAKTDPEAIKTMIIPALTAA</sequence>
<dbReference type="InterPro" id="IPR045306">
    <property type="entry name" value="SDH-like"/>
</dbReference>
<dbReference type="InterPro" id="IPR036291">
    <property type="entry name" value="NAD(P)-bd_dom_sf"/>
</dbReference>
<evidence type="ECO:0000256" key="3">
    <source>
        <dbReference type="ARBA" id="ARBA00022723"/>
    </source>
</evidence>
<dbReference type="SUPFAM" id="SSF50129">
    <property type="entry name" value="GroES-like"/>
    <property type="match status" value="1"/>
</dbReference>
<dbReference type="InterPro" id="IPR002328">
    <property type="entry name" value="ADH_Zn_CS"/>
</dbReference>
<feature type="domain" description="Alcohol dehydrogenase-like N-terminal" evidence="8">
    <location>
        <begin position="29"/>
        <end position="142"/>
    </location>
</feature>
<comment type="cofactor">
    <cofactor evidence="1 6">
        <name>Zn(2+)</name>
        <dbReference type="ChEBI" id="CHEBI:29105"/>
    </cofactor>
</comment>
<dbReference type="Pfam" id="PF00107">
    <property type="entry name" value="ADH_zinc_N"/>
    <property type="match status" value="1"/>
</dbReference>
<dbReference type="Gene3D" id="3.40.50.720">
    <property type="entry name" value="NAD(P)-binding Rossmann-like Domain"/>
    <property type="match status" value="1"/>
</dbReference>
<evidence type="ECO:0000259" key="7">
    <source>
        <dbReference type="Pfam" id="PF00107"/>
    </source>
</evidence>
<dbReference type="InterPro" id="IPR013149">
    <property type="entry name" value="ADH-like_C"/>
</dbReference>
<dbReference type="InterPro" id="IPR011032">
    <property type="entry name" value="GroES-like_sf"/>
</dbReference>
<evidence type="ECO:0000256" key="1">
    <source>
        <dbReference type="ARBA" id="ARBA00001947"/>
    </source>
</evidence>
<evidence type="ECO:0000256" key="4">
    <source>
        <dbReference type="ARBA" id="ARBA00022833"/>
    </source>
</evidence>
<accession>A0ABY4J276</accession>
<name>A0ABY4J276_9MICO</name>
<dbReference type="CDD" id="cd05285">
    <property type="entry name" value="sorbitol_DH"/>
    <property type="match status" value="1"/>
</dbReference>
<keyword evidence="10" id="KW-1185">Reference proteome</keyword>
<dbReference type="EMBL" id="CP078078">
    <property type="protein sequence ID" value="UPL19042.1"/>
    <property type="molecule type" value="Genomic_DNA"/>
</dbReference>
<dbReference type="Gene3D" id="3.90.180.10">
    <property type="entry name" value="Medium-chain alcohol dehydrogenases, catalytic domain"/>
    <property type="match status" value="1"/>
</dbReference>
<feature type="domain" description="Alcohol dehydrogenase-like C-terminal" evidence="7">
    <location>
        <begin position="181"/>
        <end position="302"/>
    </location>
</feature>